<keyword evidence="2 13" id="KW-0132">Cell division</keyword>
<evidence type="ECO:0000256" key="13">
    <source>
        <dbReference type="HAMAP-Rule" id="MF_00208"/>
    </source>
</evidence>
<dbReference type="PANTHER" id="PTHR23135:SF4">
    <property type="entry name" value="UDP-N-ACETYLMURAMOYL-L-ALANYL-D-GLUTAMATE--2,6-DIAMINOPIMELATE LIGASE MURE HOMOLOG, CHLOROPLASTIC"/>
    <property type="match status" value="1"/>
</dbReference>
<dbReference type="Gene3D" id="3.90.190.20">
    <property type="entry name" value="Mur ligase, C-terminal domain"/>
    <property type="match status" value="1"/>
</dbReference>
<evidence type="ECO:0000259" key="15">
    <source>
        <dbReference type="Pfam" id="PF01225"/>
    </source>
</evidence>
<comment type="caution">
    <text evidence="13">Lacks conserved residue(s) required for the propagation of feature annotation.</text>
</comment>
<dbReference type="GO" id="GO:0005524">
    <property type="term" value="F:ATP binding"/>
    <property type="evidence" value="ECO:0007669"/>
    <property type="project" value="UniProtKB-UniRule"/>
</dbReference>
<evidence type="ECO:0000256" key="12">
    <source>
        <dbReference type="ARBA" id="ARBA00081560"/>
    </source>
</evidence>
<feature type="binding site" evidence="13">
    <location>
        <position position="29"/>
    </location>
    <ligand>
        <name>UDP-N-acetyl-alpha-D-muramoyl-L-alanyl-D-glutamate</name>
        <dbReference type="ChEBI" id="CHEBI:83900"/>
    </ligand>
</feature>
<keyword evidence="6 13" id="KW-0961">Cell wall biogenesis/degradation</keyword>
<dbReference type="SUPFAM" id="SSF53244">
    <property type="entry name" value="MurD-like peptide ligases, peptide-binding domain"/>
    <property type="match status" value="1"/>
</dbReference>
<feature type="domain" description="Mur ligase C-terminal" evidence="16">
    <location>
        <begin position="333"/>
        <end position="459"/>
    </location>
</feature>
<evidence type="ECO:0000259" key="17">
    <source>
        <dbReference type="Pfam" id="PF08245"/>
    </source>
</evidence>
<dbReference type="SUPFAM" id="SSF53623">
    <property type="entry name" value="MurD-like peptide ligases, catalytic domain"/>
    <property type="match status" value="1"/>
</dbReference>
<dbReference type="NCBIfam" id="NF001126">
    <property type="entry name" value="PRK00139.1-4"/>
    <property type="match status" value="1"/>
</dbReference>
<dbReference type="Proteomes" id="UP001139474">
    <property type="component" value="Unassembled WGS sequence"/>
</dbReference>
<name>A0A9X2FSX8_9GAMM</name>
<feature type="binding site" evidence="13">
    <location>
        <begin position="406"/>
        <end position="409"/>
    </location>
    <ligand>
        <name>meso-2,6-diaminopimelate</name>
        <dbReference type="ChEBI" id="CHEBI:57791"/>
    </ligand>
</feature>
<feature type="binding site" evidence="13">
    <location>
        <position position="457"/>
    </location>
    <ligand>
        <name>meso-2,6-diaminopimelate</name>
        <dbReference type="ChEBI" id="CHEBI:57791"/>
    </ligand>
</feature>
<dbReference type="GO" id="GO:0008360">
    <property type="term" value="P:regulation of cell shape"/>
    <property type="evidence" value="ECO:0007669"/>
    <property type="project" value="UniProtKB-KW"/>
</dbReference>
<comment type="catalytic activity">
    <reaction evidence="7 13">
        <text>UDP-N-acetyl-alpha-D-muramoyl-L-alanyl-D-glutamate + meso-2,6-diaminopimelate + ATP = UDP-N-acetyl-alpha-D-muramoyl-L-alanyl-gamma-D-glutamyl-meso-2,6-diaminopimelate + ADP + phosphate + H(+)</text>
        <dbReference type="Rhea" id="RHEA:23676"/>
        <dbReference type="ChEBI" id="CHEBI:15378"/>
        <dbReference type="ChEBI" id="CHEBI:30616"/>
        <dbReference type="ChEBI" id="CHEBI:43474"/>
        <dbReference type="ChEBI" id="CHEBI:57791"/>
        <dbReference type="ChEBI" id="CHEBI:83900"/>
        <dbReference type="ChEBI" id="CHEBI:83905"/>
        <dbReference type="ChEBI" id="CHEBI:456216"/>
        <dbReference type="EC" id="6.3.2.13"/>
    </reaction>
</comment>
<feature type="binding site" evidence="13">
    <location>
        <position position="382"/>
    </location>
    <ligand>
        <name>meso-2,6-diaminopimelate</name>
        <dbReference type="ChEBI" id="CHEBI:57791"/>
    </ligand>
</feature>
<dbReference type="GO" id="GO:0071555">
    <property type="term" value="P:cell wall organization"/>
    <property type="evidence" value="ECO:0007669"/>
    <property type="project" value="UniProtKB-KW"/>
</dbReference>
<dbReference type="GO" id="GO:0009252">
    <property type="term" value="P:peptidoglycan biosynthetic process"/>
    <property type="evidence" value="ECO:0007669"/>
    <property type="project" value="UniProtKB-UniRule"/>
</dbReference>
<evidence type="ECO:0000259" key="16">
    <source>
        <dbReference type="Pfam" id="PF02875"/>
    </source>
</evidence>
<proteinExistence type="inferred from homology"/>
<accession>A0A9X2FSX8</accession>
<keyword evidence="19" id="KW-1185">Reference proteome</keyword>
<evidence type="ECO:0000256" key="4">
    <source>
        <dbReference type="ARBA" id="ARBA00022984"/>
    </source>
</evidence>
<dbReference type="NCBIfam" id="NF001123">
    <property type="entry name" value="PRK00139.1-1"/>
    <property type="match status" value="1"/>
</dbReference>
<feature type="short sequence motif" description="Meso-diaminopimelate recognition motif" evidence="13">
    <location>
        <begin position="406"/>
        <end position="409"/>
    </location>
</feature>
<dbReference type="InterPro" id="IPR036565">
    <property type="entry name" value="Mur-like_cat_sf"/>
</dbReference>
<evidence type="ECO:0000256" key="2">
    <source>
        <dbReference type="ARBA" id="ARBA00022618"/>
    </source>
</evidence>
<evidence type="ECO:0000256" key="10">
    <source>
        <dbReference type="ARBA" id="ARBA00075482"/>
    </source>
</evidence>
<evidence type="ECO:0000313" key="18">
    <source>
        <dbReference type="EMBL" id="MCP1338662.1"/>
    </source>
</evidence>
<comment type="similarity">
    <text evidence="1 13">Belongs to the MurCDEF family. MurE subfamily.</text>
</comment>
<dbReference type="SUPFAM" id="SSF63418">
    <property type="entry name" value="MurE/MurF N-terminal domain"/>
    <property type="match status" value="1"/>
</dbReference>
<dbReference type="Pfam" id="PF08245">
    <property type="entry name" value="Mur_ligase_M"/>
    <property type="match status" value="1"/>
</dbReference>
<feature type="binding site" evidence="13">
    <location>
        <position position="181"/>
    </location>
    <ligand>
        <name>UDP-N-acetyl-alpha-D-muramoyl-L-alanyl-D-glutamate</name>
        <dbReference type="ChEBI" id="CHEBI:83900"/>
    </ligand>
</feature>
<keyword evidence="5 13" id="KW-0131">Cell cycle</keyword>
<evidence type="ECO:0000256" key="14">
    <source>
        <dbReference type="RuleBase" id="RU004135"/>
    </source>
</evidence>
<dbReference type="FunFam" id="3.90.190.20:FF:000006">
    <property type="entry name" value="UDP-N-acetylmuramoyl-L-alanyl-D-glutamate--2,6-diaminopimelate ligase"/>
    <property type="match status" value="1"/>
</dbReference>
<dbReference type="GO" id="GO:0051301">
    <property type="term" value="P:cell division"/>
    <property type="evidence" value="ECO:0007669"/>
    <property type="project" value="UniProtKB-KW"/>
</dbReference>
<dbReference type="InterPro" id="IPR000713">
    <property type="entry name" value="Mur_ligase_N"/>
</dbReference>
<dbReference type="InterPro" id="IPR035911">
    <property type="entry name" value="MurE/MurF_N"/>
</dbReference>
<dbReference type="Pfam" id="PF02875">
    <property type="entry name" value="Mur_ligase_C"/>
    <property type="match status" value="1"/>
</dbReference>
<protein>
    <recommendedName>
        <fullName evidence="9 13">UDP-N-acetylmuramoyl-L-alanyl-D-glutamate--2,6-diaminopimelate ligase</fullName>
        <ecNumber evidence="8 13">6.3.2.13</ecNumber>
    </recommendedName>
    <alternativeName>
        <fullName evidence="10 13">Meso-A2pm-adding enzyme</fullName>
    </alternativeName>
    <alternativeName>
        <fullName evidence="11 13">Meso-diaminopimelate-adding enzyme</fullName>
    </alternativeName>
    <alternativeName>
        <fullName evidence="12 13">UDP-MurNAc-L-Ala-D-Glu:meso-diaminopimelate ligase</fullName>
    </alternativeName>
    <alternativeName>
        <fullName evidence="13">UDP-MurNAc-tripeptide synthetase</fullName>
    </alternativeName>
    <alternativeName>
        <fullName evidence="13">UDP-N-acetylmuramyl-tripeptide synthetase</fullName>
    </alternativeName>
</protein>
<feature type="binding site" evidence="13">
    <location>
        <position position="187"/>
    </location>
    <ligand>
        <name>UDP-N-acetyl-alpha-D-muramoyl-L-alanyl-D-glutamate</name>
        <dbReference type="ChEBI" id="CHEBI:83900"/>
    </ligand>
</feature>
<dbReference type="Gene3D" id="3.40.1390.10">
    <property type="entry name" value="MurE/MurF, N-terminal domain"/>
    <property type="match status" value="1"/>
</dbReference>
<dbReference type="GO" id="GO:0008765">
    <property type="term" value="F:UDP-N-acetylmuramoylalanyl-D-glutamate-2,6-diaminopimelate ligase activity"/>
    <property type="evidence" value="ECO:0007669"/>
    <property type="project" value="UniProtKB-UniRule"/>
</dbReference>
<comment type="PTM">
    <text evidence="13">Carboxylation is probably crucial for Mg(2+) binding and, consequently, for the gamma-phosphate positioning of ATP.</text>
</comment>
<feature type="domain" description="Mur ligase central" evidence="17">
    <location>
        <begin position="110"/>
        <end position="310"/>
    </location>
</feature>
<keyword evidence="3 13" id="KW-0133">Cell shape</keyword>
<dbReference type="GO" id="GO:0005737">
    <property type="term" value="C:cytoplasm"/>
    <property type="evidence" value="ECO:0007669"/>
    <property type="project" value="UniProtKB-SubCell"/>
</dbReference>
<comment type="pathway">
    <text evidence="13 14">Cell wall biogenesis; peptidoglycan biosynthesis.</text>
</comment>
<evidence type="ECO:0000313" key="19">
    <source>
        <dbReference type="Proteomes" id="UP001139474"/>
    </source>
</evidence>
<dbReference type="GO" id="GO:0000287">
    <property type="term" value="F:magnesium ion binding"/>
    <property type="evidence" value="ECO:0007669"/>
    <property type="project" value="UniProtKB-UniRule"/>
</dbReference>
<gene>
    <name evidence="13 18" type="primary">murE</name>
    <name evidence="18" type="ORF">NJR55_03560</name>
</gene>
<dbReference type="EMBL" id="JAMZDE010000003">
    <property type="protein sequence ID" value="MCP1338662.1"/>
    <property type="molecule type" value="Genomic_DNA"/>
</dbReference>
<evidence type="ECO:0000256" key="1">
    <source>
        <dbReference type="ARBA" id="ARBA00005898"/>
    </source>
</evidence>
<feature type="modified residue" description="N6-carboxylysine" evidence="13">
    <location>
        <position position="221"/>
    </location>
</feature>
<comment type="function">
    <text evidence="13">Catalyzes the addition of meso-diaminopimelic acid to the nucleotide precursor UDP-N-acetylmuramoyl-L-alanyl-D-glutamate (UMAG) in the biosynthesis of bacterial cell-wall peptidoglycan.</text>
</comment>
<dbReference type="EC" id="6.3.2.13" evidence="8 13"/>
<reference evidence="18" key="1">
    <citation type="submission" date="2022-06" db="EMBL/GenBank/DDBJ databases">
        <title>Idiomarina rhizosphaerae M1R2S28.</title>
        <authorList>
            <person name="Sun J.-Q."/>
            <person name="Li L.-F."/>
        </authorList>
    </citation>
    <scope>NUCLEOTIDE SEQUENCE</scope>
    <source>
        <strain evidence="18">M1R2S28</strain>
    </source>
</reference>
<evidence type="ECO:0000256" key="5">
    <source>
        <dbReference type="ARBA" id="ARBA00023306"/>
    </source>
</evidence>
<dbReference type="NCBIfam" id="TIGR01085">
    <property type="entry name" value="murE"/>
    <property type="match status" value="1"/>
</dbReference>
<dbReference type="PANTHER" id="PTHR23135">
    <property type="entry name" value="MUR LIGASE FAMILY MEMBER"/>
    <property type="match status" value="1"/>
</dbReference>
<comment type="cofactor">
    <cofactor evidence="13">
        <name>Mg(2+)</name>
        <dbReference type="ChEBI" id="CHEBI:18420"/>
    </cofactor>
</comment>
<feature type="binding site" evidence="13">
    <location>
        <begin position="154"/>
        <end position="155"/>
    </location>
    <ligand>
        <name>UDP-N-acetyl-alpha-D-muramoyl-L-alanyl-D-glutamate</name>
        <dbReference type="ChEBI" id="CHEBI:83900"/>
    </ligand>
</feature>
<sequence length="488" mass="52804">MMKLAELLTMLPTSFSIPDVTVSGIKLDSRQVANGDVFVAIPGYETDGRAYIDAAIDAGAAAVIAEAPGMAVEQRRGVVVIGFSGVREHLSRIAGNFFGHPSEKMKLVGVTGTNGKTSVTHIMAQLAKALGMEAAVIGTTGSGLIGRLLPERHTTPDAVTVQQRLATLLAEGAELVAMEVSSHALIQRRVEALHFAAAAITNISRDHLDYHGTMENYVAAKQRLFADFGVRNRVVNADDDTLSQWQQDDLTDLWVSLNASPNEPCLQATGVQFHEQGSVFSLNWQGESCVVETPLLGRFNVYNLLCAVAVLLKLNKPLADIGKACGSLQPVPGRMEAFHNNQSPLVVVDYAHTPDALHQVLSALRLHCKGRLWCVFGCGGDRDRGKRPQMGKVAADYADVVVVTDDNPRTEPAEQIIEDILTGIADKTQVKVWPGRREAVIRAMREAGKDDVVLLAGKGHEDYQVIGTQRIDYNERAVVSEWLQGDCA</sequence>
<evidence type="ECO:0000256" key="8">
    <source>
        <dbReference type="ARBA" id="ARBA00066633"/>
    </source>
</evidence>
<dbReference type="InterPro" id="IPR005761">
    <property type="entry name" value="UDP-N-AcMur-Glu-dNH2Pim_ligase"/>
</dbReference>
<keyword evidence="13" id="KW-0460">Magnesium</keyword>
<feature type="domain" description="Mur ligase N-terminal catalytic" evidence="15">
    <location>
        <begin position="22"/>
        <end position="96"/>
    </location>
</feature>
<dbReference type="InterPro" id="IPR036615">
    <property type="entry name" value="Mur_ligase_C_dom_sf"/>
</dbReference>
<dbReference type="InterPro" id="IPR013221">
    <property type="entry name" value="Mur_ligase_cen"/>
</dbReference>
<dbReference type="InterPro" id="IPR004101">
    <property type="entry name" value="Mur_ligase_C"/>
</dbReference>
<dbReference type="HAMAP" id="MF_00208">
    <property type="entry name" value="MurE"/>
    <property type="match status" value="1"/>
</dbReference>
<evidence type="ECO:0000256" key="6">
    <source>
        <dbReference type="ARBA" id="ARBA00023316"/>
    </source>
</evidence>
<evidence type="ECO:0000256" key="3">
    <source>
        <dbReference type="ARBA" id="ARBA00022960"/>
    </source>
</evidence>
<keyword evidence="13" id="KW-0547">Nucleotide-binding</keyword>
<keyword evidence="13" id="KW-0963">Cytoplasm</keyword>
<keyword evidence="4 13" id="KW-0573">Peptidoglycan synthesis</keyword>
<feature type="binding site" evidence="13">
    <location>
        <begin position="112"/>
        <end position="118"/>
    </location>
    <ligand>
        <name>ATP</name>
        <dbReference type="ChEBI" id="CHEBI:30616"/>
    </ligand>
</feature>
<comment type="subcellular location">
    <subcellularLocation>
        <location evidence="13 14">Cytoplasm</location>
    </subcellularLocation>
</comment>
<dbReference type="AlphaFoldDB" id="A0A9X2FSX8"/>
<dbReference type="RefSeq" id="WP_253617924.1">
    <property type="nucleotide sequence ID" value="NZ_JAMZDE010000003.1"/>
</dbReference>
<feature type="binding site" evidence="13">
    <location>
        <position position="189"/>
    </location>
    <ligand>
        <name>UDP-N-acetyl-alpha-D-muramoyl-L-alanyl-D-glutamate</name>
        <dbReference type="ChEBI" id="CHEBI:83900"/>
    </ligand>
</feature>
<feature type="binding site" evidence="13">
    <location>
        <position position="461"/>
    </location>
    <ligand>
        <name>meso-2,6-diaminopimelate</name>
        <dbReference type="ChEBI" id="CHEBI:57791"/>
    </ligand>
</feature>
<feature type="binding site" evidence="13">
    <location>
        <position position="27"/>
    </location>
    <ligand>
        <name>UDP-N-acetyl-alpha-D-muramoyl-L-alanyl-D-glutamate</name>
        <dbReference type="ChEBI" id="CHEBI:83900"/>
    </ligand>
</feature>
<dbReference type="Gene3D" id="3.40.1190.10">
    <property type="entry name" value="Mur-like, catalytic domain"/>
    <property type="match status" value="1"/>
</dbReference>
<keyword evidence="13 18" id="KW-0436">Ligase</keyword>
<evidence type="ECO:0000256" key="11">
    <source>
        <dbReference type="ARBA" id="ARBA00076158"/>
    </source>
</evidence>
<organism evidence="18 19">
    <name type="scientific">Idiomarina rhizosphaerae</name>
    <dbReference type="NCBI Taxonomy" id="2961572"/>
    <lineage>
        <taxon>Bacteria</taxon>
        <taxon>Pseudomonadati</taxon>
        <taxon>Pseudomonadota</taxon>
        <taxon>Gammaproteobacteria</taxon>
        <taxon>Alteromonadales</taxon>
        <taxon>Idiomarinaceae</taxon>
        <taxon>Idiomarina</taxon>
    </lineage>
</organism>
<keyword evidence="13" id="KW-0067">ATP-binding</keyword>
<evidence type="ECO:0000256" key="7">
    <source>
        <dbReference type="ARBA" id="ARBA00050251"/>
    </source>
</evidence>
<dbReference type="Pfam" id="PF01225">
    <property type="entry name" value="Mur_ligase"/>
    <property type="match status" value="1"/>
</dbReference>
<evidence type="ECO:0000256" key="9">
    <source>
        <dbReference type="ARBA" id="ARBA00072883"/>
    </source>
</evidence>
<dbReference type="NCBIfam" id="NF001124">
    <property type="entry name" value="PRK00139.1-2"/>
    <property type="match status" value="1"/>
</dbReference>
<comment type="caution">
    <text evidence="18">The sequence shown here is derived from an EMBL/GenBank/DDBJ whole genome shotgun (WGS) entry which is preliminary data.</text>
</comment>